<organism evidence="2 3">
    <name type="scientific">Symbiodinium pilosum</name>
    <name type="common">Dinoflagellate</name>
    <dbReference type="NCBI Taxonomy" id="2952"/>
    <lineage>
        <taxon>Eukaryota</taxon>
        <taxon>Sar</taxon>
        <taxon>Alveolata</taxon>
        <taxon>Dinophyceae</taxon>
        <taxon>Suessiales</taxon>
        <taxon>Symbiodiniaceae</taxon>
        <taxon>Symbiodinium</taxon>
    </lineage>
</organism>
<feature type="non-terminal residue" evidence="2">
    <location>
        <position position="116"/>
    </location>
</feature>
<proteinExistence type="predicted"/>
<sequence length="116" mass="12141">CCNCACCTGCNGNICTCKLCFCAPFCTPAGRSSAFASPGPVTTMMAASAPQAEVQPAVSTLCGSLTPTLKVRSQRHSGKRRAHAQRSTRSARRATGARLMSKPTVVPTVRSFDISK</sequence>
<name>A0A812RGI3_SYMPI</name>
<protein>
    <submittedName>
        <fullName evidence="2">Uncharacterized protein</fullName>
    </submittedName>
</protein>
<evidence type="ECO:0000313" key="3">
    <source>
        <dbReference type="Proteomes" id="UP000649617"/>
    </source>
</evidence>
<dbReference type="AlphaFoldDB" id="A0A812RGI3"/>
<reference evidence="2" key="1">
    <citation type="submission" date="2021-02" db="EMBL/GenBank/DDBJ databases">
        <authorList>
            <person name="Dougan E. K."/>
            <person name="Rhodes N."/>
            <person name="Thang M."/>
            <person name="Chan C."/>
        </authorList>
    </citation>
    <scope>NUCLEOTIDE SEQUENCE</scope>
</reference>
<evidence type="ECO:0000256" key="1">
    <source>
        <dbReference type="SAM" id="MobiDB-lite"/>
    </source>
</evidence>
<dbReference type="EMBL" id="CAJNIZ010020447">
    <property type="protein sequence ID" value="CAE7440664.1"/>
    <property type="molecule type" value="Genomic_DNA"/>
</dbReference>
<accession>A0A812RGI3</accession>
<keyword evidence="3" id="KW-1185">Reference proteome</keyword>
<comment type="caution">
    <text evidence="2">The sequence shown here is derived from an EMBL/GenBank/DDBJ whole genome shotgun (WGS) entry which is preliminary data.</text>
</comment>
<feature type="compositionally biased region" description="Basic residues" evidence="1">
    <location>
        <begin position="73"/>
        <end position="92"/>
    </location>
</feature>
<feature type="region of interest" description="Disordered" evidence="1">
    <location>
        <begin position="73"/>
        <end position="102"/>
    </location>
</feature>
<dbReference type="Proteomes" id="UP000649617">
    <property type="component" value="Unassembled WGS sequence"/>
</dbReference>
<evidence type="ECO:0000313" key="2">
    <source>
        <dbReference type="EMBL" id="CAE7440664.1"/>
    </source>
</evidence>
<gene>
    <name evidence="2" type="ORF">SPIL2461_LOCUS10737</name>
</gene>
<feature type="non-terminal residue" evidence="2">
    <location>
        <position position="1"/>
    </location>
</feature>